<feature type="transmembrane region" description="Helical" evidence="6">
    <location>
        <begin position="230"/>
        <end position="247"/>
    </location>
</feature>
<name>A0A2Y9BBS5_9FIRM</name>
<dbReference type="SUPFAM" id="SSF103473">
    <property type="entry name" value="MFS general substrate transporter"/>
    <property type="match status" value="1"/>
</dbReference>
<dbReference type="InterPro" id="IPR050327">
    <property type="entry name" value="Proton-linked_MCT"/>
</dbReference>
<organism evidence="8 9">
    <name type="scientific">Faecalicatena orotica</name>
    <dbReference type="NCBI Taxonomy" id="1544"/>
    <lineage>
        <taxon>Bacteria</taxon>
        <taxon>Bacillati</taxon>
        <taxon>Bacillota</taxon>
        <taxon>Clostridia</taxon>
        <taxon>Lachnospirales</taxon>
        <taxon>Lachnospiraceae</taxon>
        <taxon>Faecalicatena</taxon>
    </lineage>
</organism>
<feature type="transmembrane region" description="Helical" evidence="6">
    <location>
        <begin position="105"/>
        <end position="124"/>
    </location>
</feature>
<dbReference type="Pfam" id="PF07690">
    <property type="entry name" value="MFS_1"/>
    <property type="match status" value="1"/>
</dbReference>
<keyword evidence="2" id="KW-0813">Transport</keyword>
<evidence type="ECO:0000313" key="8">
    <source>
        <dbReference type="EMBL" id="PWJ30366.1"/>
    </source>
</evidence>
<accession>A0A2Y9BBS5</accession>
<dbReference type="GO" id="GO:0022857">
    <property type="term" value="F:transmembrane transporter activity"/>
    <property type="evidence" value="ECO:0007669"/>
    <property type="project" value="InterPro"/>
</dbReference>
<dbReference type="PANTHER" id="PTHR11360">
    <property type="entry name" value="MONOCARBOXYLATE TRANSPORTER"/>
    <property type="match status" value="1"/>
</dbReference>
<dbReference type="EMBL" id="QGDL01000004">
    <property type="protein sequence ID" value="PWJ30366.1"/>
    <property type="molecule type" value="Genomic_DNA"/>
</dbReference>
<dbReference type="OrthoDB" id="9793415at2"/>
<feature type="transmembrane region" description="Helical" evidence="6">
    <location>
        <begin position="136"/>
        <end position="157"/>
    </location>
</feature>
<keyword evidence="3 6" id="KW-0812">Transmembrane</keyword>
<feature type="transmembrane region" description="Helical" evidence="6">
    <location>
        <begin position="323"/>
        <end position="346"/>
    </location>
</feature>
<feature type="transmembrane region" description="Helical" evidence="6">
    <location>
        <begin position="383"/>
        <end position="402"/>
    </location>
</feature>
<protein>
    <submittedName>
        <fullName evidence="8">OFA family oxalate/formate antiporter-like MFS transporter</fullName>
    </submittedName>
</protein>
<dbReference type="InterPro" id="IPR020846">
    <property type="entry name" value="MFS_dom"/>
</dbReference>
<feature type="transmembrane region" description="Helical" evidence="6">
    <location>
        <begin position="78"/>
        <end position="99"/>
    </location>
</feature>
<dbReference type="PROSITE" id="PS50850">
    <property type="entry name" value="MFS"/>
    <property type="match status" value="1"/>
</dbReference>
<evidence type="ECO:0000259" key="7">
    <source>
        <dbReference type="PROSITE" id="PS50850"/>
    </source>
</evidence>
<feature type="transmembrane region" description="Helical" evidence="6">
    <location>
        <begin position="353"/>
        <end position="371"/>
    </location>
</feature>
<dbReference type="RefSeq" id="WP_109730792.1">
    <property type="nucleotide sequence ID" value="NZ_BAAACK010000019.1"/>
</dbReference>
<evidence type="ECO:0000256" key="4">
    <source>
        <dbReference type="ARBA" id="ARBA00022989"/>
    </source>
</evidence>
<feature type="transmembrane region" description="Helical" evidence="6">
    <location>
        <begin position="169"/>
        <end position="189"/>
    </location>
</feature>
<dbReference type="Proteomes" id="UP000245845">
    <property type="component" value="Unassembled WGS sequence"/>
</dbReference>
<sequence>MALEKTQTRKRNLMMVFGAFAIFFTGYPHVWSLYQPYVMEQAGWTQGQASMCFYLALVTFVFGNIVGGRIQDRYNPKIAILIGGGIFSAGILLSAFLIVPSPVPIYITYGFMQGFGQGMIYTTILSIAQKWFPHKIGFASGIIVTANGLCGFFLAPLSRTLLAAGGPKFTFLVIGSAIAASWIFGVIFIKNPDKELGDKLMRSASQAQIQSCGKEQHQYTAGEMIRTKKFYFLVATMLCGLMSYFMVSPVSQIIQSERGISAAVAASAVMFGSVVNAAVRLLLPTISDKTGRTKCVMGVTVVTMIAMITLVVSRSYVTTIAIILMYGCYGGIMGSFPSLTSSIFGLKYSGENYGIVMSGIVAASLGAPAISGAVTNAGYDMNLVFKIGVAFAAAAFIFIILLERELKKDSKDAVVKQEEIQVEKEETICQL</sequence>
<dbReference type="GO" id="GO:0005886">
    <property type="term" value="C:plasma membrane"/>
    <property type="evidence" value="ECO:0007669"/>
    <property type="project" value="UniProtKB-SubCell"/>
</dbReference>
<feature type="transmembrane region" description="Helical" evidence="6">
    <location>
        <begin position="259"/>
        <end position="283"/>
    </location>
</feature>
<proteinExistence type="predicted"/>
<feature type="transmembrane region" description="Helical" evidence="6">
    <location>
        <begin position="12"/>
        <end position="34"/>
    </location>
</feature>
<evidence type="ECO:0000313" key="9">
    <source>
        <dbReference type="Proteomes" id="UP000245845"/>
    </source>
</evidence>
<evidence type="ECO:0000256" key="3">
    <source>
        <dbReference type="ARBA" id="ARBA00022692"/>
    </source>
</evidence>
<dbReference type="Gene3D" id="1.20.1250.20">
    <property type="entry name" value="MFS general substrate transporter like domains"/>
    <property type="match status" value="2"/>
</dbReference>
<keyword evidence="9" id="KW-1185">Reference proteome</keyword>
<feature type="domain" description="Major facilitator superfamily (MFS) profile" evidence="7">
    <location>
        <begin position="12"/>
        <end position="407"/>
    </location>
</feature>
<dbReference type="AlphaFoldDB" id="A0A2Y9BBS5"/>
<dbReference type="InterPro" id="IPR036259">
    <property type="entry name" value="MFS_trans_sf"/>
</dbReference>
<evidence type="ECO:0000256" key="6">
    <source>
        <dbReference type="SAM" id="Phobius"/>
    </source>
</evidence>
<comment type="caution">
    <text evidence="8">The sequence shown here is derived from an EMBL/GenBank/DDBJ whole genome shotgun (WGS) entry which is preliminary data.</text>
</comment>
<evidence type="ECO:0000256" key="1">
    <source>
        <dbReference type="ARBA" id="ARBA00004651"/>
    </source>
</evidence>
<gene>
    <name evidence="8" type="ORF">A8806_104236</name>
</gene>
<reference evidence="8 9" key="1">
    <citation type="submission" date="2018-05" db="EMBL/GenBank/DDBJ databases">
        <title>The Hungate 1000. A catalogue of reference genomes from the rumen microbiome.</title>
        <authorList>
            <person name="Kelly W."/>
        </authorList>
    </citation>
    <scope>NUCLEOTIDE SEQUENCE [LARGE SCALE GENOMIC DNA]</scope>
    <source>
        <strain evidence="8 9">NLAE-zl-C242</strain>
    </source>
</reference>
<dbReference type="InterPro" id="IPR011701">
    <property type="entry name" value="MFS"/>
</dbReference>
<evidence type="ECO:0000256" key="2">
    <source>
        <dbReference type="ARBA" id="ARBA00022448"/>
    </source>
</evidence>
<feature type="transmembrane region" description="Helical" evidence="6">
    <location>
        <begin position="295"/>
        <end position="317"/>
    </location>
</feature>
<keyword evidence="4 6" id="KW-1133">Transmembrane helix</keyword>
<feature type="transmembrane region" description="Helical" evidence="6">
    <location>
        <begin position="46"/>
        <end position="66"/>
    </location>
</feature>
<evidence type="ECO:0000256" key="5">
    <source>
        <dbReference type="ARBA" id="ARBA00023136"/>
    </source>
</evidence>
<comment type="subcellular location">
    <subcellularLocation>
        <location evidence="1">Cell membrane</location>
        <topology evidence="1">Multi-pass membrane protein</topology>
    </subcellularLocation>
</comment>
<keyword evidence="5 6" id="KW-0472">Membrane</keyword>